<evidence type="ECO:0000313" key="2">
    <source>
        <dbReference type="Proteomes" id="UP001193501"/>
    </source>
</evidence>
<dbReference type="RefSeq" id="WP_168775326.1">
    <property type="nucleotide sequence ID" value="NZ_JAABNR010000011.1"/>
</dbReference>
<gene>
    <name evidence="1" type="ORF">GV832_13045</name>
</gene>
<dbReference type="AlphaFoldDB" id="A0AAE4Y9G8"/>
<organism evidence="1 2">
    <name type="scientific">Stagnihabitans tardus</name>
    <dbReference type="NCBI Taxonomy" id="2699202"/>
    <lineage>
        <taxon>Bacteria</taxon>
        <taxon>Pseudomonadati</taxon>
        <taxon>Pseudomonadota</taxon>
        <taxon>Alphaproteobacteria</taxon>
        <taxon>Rhodobacterales</taxon>
        <taxon>Paracoccaceae</taxon>
        <taxon>Stagnihabitans</taxon>
    </lineage>
</organism>
<protein>
    <submittedName>
        <fullName evidence="1">Uncharacterized protein</fullName>
    </submittedName>
</protein>
<evidence type="ECO:0000313" key="1">
    <source>
        <dbReference type="EMBL" id="NBZ88513.1"/>
    </source>
</evidence>
<dbReference type="EMBL" id="JAABNR010000011">
    <property type="protein sequence ID" value="NBZ88513.1"/>
    <property type="molecule type" value="Genomic_DNA"/>
</dbReference>
<comment type="caution">
    <text evidence="1">The sequence shown here is derived from an EMBL/GenBank/DDBJ whole genome shotgun (WGS) entry which is preliminary data.</text>
</comment>
<proteinExistence type="predicted"/>
<dbReference type="Proteomes" id="UP001193501">
    <property type="component" value="Unassembled WGS sequence"/>
</dbReference>
<reference evidence="1" key="1">
    <citation type="submission" date="2020-01" db="EMBL/GenBank/DDBJ databases">
        <authorList>
            <person name="Chen W.-M."/>
        </authorList>
    </citation>
    <scope>NUCLEOTIDE SEQUENCE</scope>
    <source>
        <strain evidence="1">CYK-10</strain>
    </source>
</reference>
<accession>A0AAE4Y9G8</accession>
<sequence>MYSQLEKLLQRRMTLLMTGRMQELAEEYVYPLPIYVAGRQEVMRDAEEMVTTLTRLAAIQKSKGVAKVDLLLDALEMPRHGRFRIWLTHINRDARGEIVEQGQLVHYCRVTEAGIKIEMSDYPDCQVDWVIRSPRRALA</sequence>
<name>A0AAE4Y9G8_9RHOB</name>
<keyword evidence="2" id="KW-1185">Reference proteome</keyword>